<evidence type="ECO:0000313" key="3">
    <source>
        <dbReference type="Proteomes" id="UP000001555"/>
    </source>
</evidence>
<keyword evidence="3" id="KW-1185">Reference proteome</keyword>
<dbReference type="Proteomes" id="UP000001555">
    <property type="component" value="Unassembled WGS sequence"/>
</dbReference>
<reference evidence="1 3" key="1">
    <citation type="submission" date="2008-03" db="EMBL/GenBank/DDBJ databases">
        <title>Annotation of Ixodes scapularis.</title>
        <authorList>
            <consortium name="Ixodes scapularis Genome Project Consortium"/>
            <person name="Caler E."/>
            <person name="Hannick L.I."/>
            <person name="Bidwell S."/>
            <person name="Joardar V."/>
            <person name="Thiagarajan M."/>
            <person name="Amedeo P."/>
            <person name="Galinsky K.J."/>
            <person name="Schobel S."/>
            <person name="Inman J."/>
            <person name="Hostetler J."/>
            <person name="Miller J."/>
            <person name="Hammond M."/>
            <person name="Megy K."/>
            <person name="Lawson D."/>
            <person name="Kodira C."/>
            <person name="Sutton G."/>
            <person name="Meyer J."/>
            <person name="Hill C.A."/>
            <person name="Birren B."/>
            <person name="Nene V."/>
            <person name="Collins F."/>
            <person name="Alarcon-Chaidez F."/>
            <person name="Wikel S."/>
            <person name="Strausberg R."/>
        </authorList>
    </citation>
    <scope>NUCLEOTIDE SEQUENCE [LARGE SCALE GENOMIC DNA]</scope>
    <source>
        <strain evidence="3">Wikel</strain>
        <strain evidence="1">Wikel colony</strain>
    </source>
</reference>
<proteinExistence type="predicted"/>
<dbReference type="HOGENOM" id="CLU_2485833_0_0_1"/>
<gene>
    <name evidence="1" type="ORF">IscW_ISCW014521</name>
</gene>
<reference evidence="2" key="2">
    <citation type="submission" date="2020-05" db="UniProtKB">
        <authorList>
            <consortium name="EnsemblMetazoa"/>
        </authorList>
    </citation>
    <scope>IDENTIFICATION</scope>
    <source>
        <strain evidence="2">wikel</strain>
    </source>
</reference>
<dbReference type="EMBL" id="DS956809">
    <property type="protein sequence ID" value="EEC19209.1"/>
    <property type="molecule type" value="Genomic_DNA"/>
</dbReference>
<protein>
    <submittedName>
        <fullName evidence="1 2">Uncharacterized protein</fullName>
    </submittedName>
</protein>
<dbReference type="VEuPathDB" id="VectorBase:ISCI014521"/>
<dbReference type="EnsemblMetazoa" id="ISCW014521-RA">
    <property type="protein sequence ID" value="ISCW014521-PA"/>
    <property type="gene ID" value="ISCW014521"/>
</dbReference>
<dbReference type="AlphaFoldDB" id="B7QK37"/>
<organism>
    <name type="scientific">Ixodes scapularis</name>
    <name type="common">Black-legged tick</name>
    <name type="synonym">Deer tick</name>
    <dbReference type="NCBI Taxonomy" id="6945"/>
    <lineage>
        <taxon>Eukaryota</taxon>
        <taxon>Metazoa</taxon>
        <taxon>Ecdysozoa</taxon>
        <taxon>Arthropoda</taxon>
        <taxon>Chelicerata</taxon>
        <taxon>Arachnida</taxon>
        <taxon>Acari</taxon>
        <taxon>Parasitiformes</taxon>
        <taxon>Ixodida</taxon>
        <taxon>Ixodoidea</taxon>
        <taxon>Ixodidae</taxon>
        <taxon>Ixodinae</taxon>
        <taxon>Ixodes</taxon>
    </lineage>
</organism>
<evidence type="ECO:0000313" key="2">
    <source>
        <dbReference type="EnsemblMetazoa" id="ISCW014521-PA"/>
    </source>
</evidence>
<dbReference type="VEuPathDB" id="VectorBase:ISCW014521"/>
<evidence type="ECO:0000313" key="1">
    <source>
        <dbReference type="EMBL" id="EEC19209.1"/>
    </source>
</evidence>
<accession>B7QK37</accession>
<sequence length="77" mass="8770">MLGRADPNIYAFAGLLKKDEATSRVSLLQLSNGGQARKGLKMWNDRDESIKDLEERQRDGALILDGFLQKMLRFFVI</sequence>
<dbReference type="PaxDb" id="6945-B7QK37"/>
<dbReference type="InParanoid" id="B7QK37"/>
<dbReference type="EMBL" id="ABJB010707943">
    <property type="status" value="NOT_ANNOTATED_CDS"/>
    <property type="molecule type" value="Genomic_DNA"/>
</dbReference>
<name>B7QK37_IXOSC</name>